<dbReference type="Pfam" id="PF00089">
    <property type="entry name" value="Trypsin"/>
    <property type="match status" value="1"/>
</dbReference>
<dbReference type="InterPro" id="IPR051487">
    <property type="entry name" value="Ser/Thr_Proteases_Immune/Dev"/>
</dbReference>
<sequence>MRDVATGSEVLPAGGDEPSAIRDVATGIGFVPAGGHGPSATRCIATGSEIEPVGGDEPSAMRDVATGSEVVPAGGDEPSAIRDVATGIGFVPAGGHGPSATRCIATGSEIEPVGGDEPSAIRDVTTESEVLPAGKYVSFFHQDTEIDSIRLSGNTYTDGDGDSPDCICVPSNLCRTTLTGEQARDSLCGSGQTCCRKHHIITQHHPHAATTTAPRPIKHVTPIALHAPVLLIDLPVLSDSPNQSLLLEISALLQEFNTHEHPLEPDAEFVFDITTSIPSPTSTPPSTTPFKPIVFSDARPTPATTKTTSSTTRTTTSTSTTTTTPRTTPKATLKPNLPPKPKKCGQRRLAIASRIHFQDSEEVIEEPLDGTVNLGEFPWTVYLEERIGNGSFLYKCGGALITSGAVVTAGHCIANARDYPERFQIVAGDWDRRHNLERLPSQRRSVDRIILHPEYYSGSLYNDIAVLILDVPLNDSLPNVGNVCLPPQDSDFNDSNCLLTSWGATPNNPANEESIQRFVTMPLVENYACEERLRANSTLGRRFRMHRSFLCAGGKVGLDSCKGSGGSPLVCQRNGSYVLAGILSWGVSCGEGVPVVFTNVAIQSSWVTRVIESLDDNVVHFL</sequence>
<dbReference type="GeneID" id="115260154"/>
<feature type="domain" description="Peptidase S1" evidence="5">
    <location>
        <begin position="367"/>
        <end position="612"/>
    </location>
</feature>
<reference evidence="7" key="1">
    <citation type="journal article" date="2015" name="Proc. Natl. Acad. Sci. U.S.A.">
        <title>Genome sequence of the Asian Tiger mosquito, Aedes albopictus, reveals insights into its biology, genetics, and evolution.</title>
        <authorList>
            <person name="Chen X.G."/>
            <person name="Jiang X."/>
            <person name="Gu J."/>
            <person name="Xu M."/>
            <person name="Wu Y."/>
            <person name="Deng Y."/>
            <person name="Zhang C."/>
            <person name="Bonizzoni M."/>
            <person name="Dermauw W."/>
            <person name="Vontas J."/>
            <person name="Armbruster P."/>
            <person name="Huang X."/>
            <person name="Yang Y."/>
            <person name="Zhang H."/>
            <person name="He W."/>
            <person name="Peng H."/>
            <person name="Liu Y."/>
            <person name="Wu K."/>
            <person name="Chen J."/>
            <person name="Lirakis M."/>
            <person name="Topalis P."/>
            <person name="Van Leeuwen T."/>
            <person name="Hall A.B."/>
            <person name="Jiang X."/>
            <person name="Thorpe C."/>
            <person name="Mueller R.L."/>
            <person name="Sun C."/>
            <person name="Waterhouse R.M."/>
            <person name="Yan G."/>
            <person name="Tu Z.J."/>
            <person name="Fang X."/>
            <person name="James A.A."/>
        </authorList>
    </citation>
    <scope>NUCLEOTIDE SEQUENCE [LARGE SCALE GENOMIC DNA]</scope>
    <source>
        <strain evidence="7">Foshan</strain>
    </source>
</reference>
<dbReference type="InterPro" id="IPR018114">
    <property type="entry name" value="TRYPSIN_HIS"/>
</dbReference>
<name>A0ABM1YYI8_AEDAL</name>
<dbReference type="EnsemblMetazoa" id="AALFPA23_013258.R19194">
    <property type="protein sequence ID" value="AALFPA23_013258.P19194"/>
    <property type="gene ID" value="AALFPA23_013258"/>
</dbReference>
<dbReference type="InterPro" id="IPR001314">
    <property type="entry name" value="Peptidase_S1A"/>
</dbReference>
<feature type="region of interest" description="Disordered" evidence="4">
    <location>
        <begin position="278"/>
        <end position="345"/>
    </location>
</feature>
<evidence type="ECO:0000256" key="4">
    <source>
        <dbReference type="SAM" id="MobiDB-lite"/>
    </source>
</evidence>
<proteinExistence type="inferred from homology"/>
<keyword evidence="2" id="KW-0325">Glycoprotein</keyword>
<dbReference type="InterPro" id="IPR009003">
    <property type="entry name" value="Peptidase_S1_PA"/>
</dbReference>
<protein>
    <recommendedName>
        <fullName evidence="5">Peptidase S1 domain-containing protein</fullName>
    </recommendedName>
</protein>
<evidence type="ECO:0000313" key="6">
    <source>
        <dbReference type="EnsemblMetazoa" id="AALFPA23_013258.P19194"/>
    </source>
</evidence>
<keyword evidence="7" id="KW-1185">Reference proteome</keyword>
<dbReference type="Gene3D" id="2.40.10.10">
    <property type="entry name" value="Trypsin-like serine proteases"/>
    <property type="match status" value="1"/>
</dbReference>
<keyword evidence="1" id="KW-1015">Disulfide bond</keyword>
<evidence type="ECO:0000313" key="7">
    <source>
        <dbReference type="Proteomes" id="UP000069940"/>
    </source>
</evidence>
<dbReference type="CDD" id="cd00190">
    <property type="entry name" value="Tryp_SPc"/>
    <property type="match status" value="1"/>
</dbReference>
<dbReference type="SUPFAM" id="SSF50494">
    <property type="entry name" value="Trypsin-like serine proteases"/>
    <property type="match status" value="1"/>
</dbReference>
<dbReference type="RefSeq" id="XP_062699372.1">
    <property type="nucleotide sequence ID" value="XM_062843388.1"/>
</dbReference>
<dbReference type="PROSITE" id="PS50240">
    <property type="entry name" value="TRYPSIN_DOM"/>
    <property type="match status" value="1"/>
</dbReference>
<dbReference type="PANTHER" id="PTHR24256">
    <property type="entry name" value="TRYPTASE-RELATED"/>
    <property type="match status" value="1"/>
</dbReference>
<evidence type="ECO:0000256" key="2">
    <source>
        <dbReference type="ARBA" id="ARBA00023180"/>
    </source>
</evidence>
<feature type="compositionally biased region" description="Low complexity" evidence="4">
    <location>
        <begin position="298"/>
        <end position="335"/>
    </location>
</feature>
<reference evidence="6" key="2">
    <citation type="submission" date="2025-05" db="UniProtKB">
        <authorList>
            <consortium name="EnsemblMetazoa"/>
        </authorList>
    </citation>
    <scope>IDENTIFICATION</scope>
    <source>
        <strain evidence="6">Foshan</strain>
    </source>
</reference>
<dbReference type="PROSITE" id="PS00134">
    <property type="entry name" value="TRYPSIN_HIS"/>
    <property type="match status" value="1"/>
</dbReference>
<comment type="similarity">
    <text evidence="3">Belongs to the peptidase S1 family. CLIP subfamily.</text>
</comment>
<evidence type="ECO:0000256" key="3">
    <source>
        <dbReference type="ARBA" id="ARBA00024195"/>
    </source>
</evidence>
<dbReference type="PRINTS" id="PR00722">
    <property type="entry name" value="CHYMOTRYPSIN"/>
</dbReference>
<accession>A0ABM1YYI8</accession>
<dbReference type="Proteomes" id="UP000069940">
    <property type="component" value="Unassembled WGS sequence"/>
</dbReference>
<dbReference type="InterPro" id="IPR001254">
    <property type="entry name" value="Trypsin_dom"/>
</dbReference>
<organism evidence="6 7">
    <name type="scientific">Aedes albopictus</name>
    <name type="common">Asian tiger mosquito</name>
    <name type="synonym">Stegomyia albopicta</name>
    <dbReference type="NCBI Taxonomy" id="7160"/>
    <lineage>
        <taxon>Eukaryota</taxon>
        <taxon>Metazoa</taxon>
        <taxon>Ecdysozoa</taxon>
        <taxon>Arthropoda</taxon>
        <taxon>Hexapoda</taxon>
        <taxon>Insecta</taxon>
        <taxon>Pterygota</taxon>
        <taxon>Neoptera</taxon>
        <taxon>Endopterygota</taxon>
        <taxon>Diptera</taxon>
        <taxon>Nematocera</taxon>
        <taxon>Culicoidea</taxon>
        <taxon>Culicidae</taxon>
        <taxon>Culicinae</taxon>
        <taxon>Aedini</taxon>
        <taxon>Aedes</taxon>
        <taxon>Stegomyia</taxon>
    </lineage>
</organism>
<evidence type="ECO:0000259" key="5">
    <source>
        <dbReference type="PROSITE" id="PS50240"/>
    </source>
</evidence>
<dbReference type="InterPro" id="IPR043504">
    <property type="entry name" value="Peptidase_S1_PA_chymotrypsin"/>
</dbReference>
<dbReference type="SMART" id="SM00020">
    <property type="entry name" value="Tryp_SPc"/>
    <property type="match status" value="1"/>
</dbReference>
<evidence type="ECO:0000256" key="1">
    <source>
        <dbReference type="ARBA" id="ARBA00023157"/>
    </source>
</evidence>